<keyword evidence="3" id="KW-1185">Reference proteome</keyword>
<evidence type="ECO:0000313" key="3">
    <source>
        <dbReference type="Proteomes" id="UP001430701"/>
    </source>
</evidence>
<evidence type="ECO:0000313" key="2">
    <source>
        <dbReference type="EMBL" id="MCD8474181.1"/>
    </source>
</evidence>
<evidence type="ECO:0008006" key="4">
    <source>
        <dbReference type="Google" id="ProtNLM"/>
    </source>
</evidence>
<feature type="chain" id="PRO_5046819474" description="Lipoprotein" evidence="1">
    <location>
        <begin position="30"/>
        <end position="111"/>
    </location>
</feature>
<organism evidence="2 3">
    <name type="scientific">Xylella taiwanensis</name>
    <dbReference type="NCBI Taxonomy" id="1444770"/>
    <lineage>
        <taxon>Bacteria</taxon>
        <taxon>Pseudomonadati</taxon>
        <taxon>Pseudomonadota</taxon>
        <taxon>Gammaproteobacteria</taxon>
        <taxon>Lysobacterales</taxon>
        <taxon>Lysobacteraceae</taxon>
        <taxon>Xylella</taxon>
    </lineage>
</organism>
<dbReference type="EMBL" id="JAJPPU010000005">
    <property type="protein sequence ID" value="MCD8474181.1"/>
    <property type="molecule type" value="Genomic_DNA"/>
</dbReference>
<dbReference type="Proteomes" id="UP001430701">
    <property type="component" value="Unassembled WGS sequence"/>
</dbReference>
<evidence type="ECO:0000256" key="1">
    <source>
        <dbReference type="SAM" id="SignalP"/>
    </source>
</evidence>
<feature type="signal peptide" evidence="1">
    <location>
        <begin position="1"/>
        <end position="29"/>
    </location>
</feature>
<dbReference type="RefSeq" id="WP_230428342.1">
    <property type="nucleotide sequence ID" value="NZ_CP087679.1"/>
</dbReference>
<geneLocation type="plasmid" evidence="2">
    <name>pPLS432</name>
</geneLocation>
<proteinExistence type="predicted"/>
<accession>A0ABS8TYQ2</accession>
<keyword evidence="2" id="KW-0614">Plasmid</keyword>
<protein>
    <recommendedName>
        <fullName evidence="4">Lipoprotein</fullName>
    </recommendedName>
</protein>
<gene>
    <name evidence="2" type="ORF">LPH55_12105</name>
</gene>
<sequence length="111" mass="12244">MNNQVDSLKTKAKRAVLATAMLASMAGCASTTHYYSASDYRGIRVGDARVTSGVSVEVSPSGVSVIPRVRYYLPRTTRQHVNMLERYSFSVPEAVVSGELRPLHRRNESEP</sequence>
<keyword evidence="1" id="KW-0732">Signal</keyword>
<name>A0ABS8TYQ2_9GAMM</name>
<reference evidence="2" key="1">
    <citation type="submission" date="2021-11" db="EMBL/GenBank/DDBJ databases">
        <title>Genome sequence of Xylella taiwanensis PLS432.</title>
        <authorList>
            <person name="Weng L.-W."/>
            <person name="Su C.-C."/>
            <person name="Tsai C.-W."/>
            <person name="Kuo C.-H."/>
        </authorList>
    </citation>
    <scope>NUCLEOTIDE SEQUENCE</scope>
    <source>
        <strain evidence="2">PLS432</strain>
        <plasmid evidence="2">pPLS432</plasmid>
    </source>
</reference>
<comment type="caution">
    <text evidence="2">The sequence shown here is derived from an EMBL/GenBank/DDBJ whole genome shotgun (WGS) entry which is preliminary data.</text>
</comment>